<dbReference type="OrthoDB" id="759910at2759"/>
<reference evidence="2 3" key="1">
    <citation type="journal article" date="2018" name="Mol. Plant">
        <title>The genome of Artemisia annua provides insight into the evolution of Asteraceae family and artemisinin biosynthesis.</title>
        <authorList>
            <person name="Shen Q."/>
            <person name="Zhang L."/>
            <person name="Liao Z."/>
            <person name="Wang S."/>
            <person name="Yan T."/>
            <person name="Shi P."/>
            <person name="Liu M."/>
            <person name="Fu X."/>
            <person name="Pan Q."/>
            <person name="Wang Y."/>
            <person name="Lv Z."/>
            <person name="Lu X."/>
            <person name="Zhang F."/>
            <person name="Jiang W."/>
            <person name="Ma Y."/>
            <person name="Chen M."/>
            <person name="Hao X."/>
            <person name="Li L."/>
            <person name="Tang Y."/>
            <person name="Lv G."/>
            <person name="Zhou Y."/>
            <person name="Sun X."/>
            <person name="Brodelius P.E."/>
            <person name="Rose J.K.C."/>
            <person name="Tang K."/>
        </authorList>
    </citation>
    <scope>NUCLEOTIDE SEQUENCE [LARGE SCALE GENOMIC DNA]</scope>
    <source>
        <strain evidence="3">cv. Huhao1</strain>
        <tissue evidence="2">Leaf</tissue>
    </source>
</reference>
<dbReference type="AlphaFoldDB" id="A0A2U1KEW6"/>
<dbReference type="PANTHER" id="PTHR34938">
    <property type="entry name" value="PROTEIN FERTILITY RESTORER RF2, MITOCHONDRIAL"/>
    <property type="match status" value="1"/>
</dbReference>
<comment type="caution">
    <text evidence="2">The sequence shown here is derived from an EMBL/GenBank/DDBJ whole genome shotgun (WGS) entry which is preliminary data.</text>
</comment>
<keyword evidence="3" id="KW-1185">Reference proteome</keyword>
<feature type="signal peptide" evidence="1">
    <location>
        <begin position="1"/>
        <end position="23"/>
    </location>
</feature>
<dbReference type="EMBL" id="PKPP01020587">
    <property type="protein sequence ID" value="PWA35143.1"/>
    <property type="molecule type" value="Genomic_DNA"/>
</dbReference>
<accession>A0A2U1KEW6</accession>
<gene>
    <name evidence="2" type="ORF">CTI12_AA612250</name>
</gene>
<dbReference type="InterPro" id="IPR040299">
    <property type="entry name" value="RF2K-like"/>
</dbReference>
<protein>
    <submittedName>
        <fullName evidence="2">Uncharacterized protein</fullName>
    </submittedName>
</protein>
<dbReference type="Proteomes" id="UP000245207">
    <property type="component" value="Unassembled WGS sequence"/>
</dbReference>
<proteinExistence type="predicted"/>
<dbReference type="GO" id="GO:0009658">
    <property type="term" value="P:chloroplast organization"/>
    <property type="evidence" value="ECO:0007669"/>
    <property type="project" value="TreeGrafter"/>
</dbReference>
<evidence type="ECO:0000313" key="2">
    <source>
        <dbReference type="EMBL" id="PWA35143.1"/>
    </source>
</evidence>
<evidence type="ECO:0000313" key="3">
    <source>
        <dbReference type="Proteomes" id="UP000245207"/>
    </source>
</evidence>
<dbReference type="GO" id="GO:0009507">
    <property type="term" value="C:chloroplast"/>
    <property type="evidence" value="ECO:0007669"/>
    <property type="project" value="TreeGrafter"/>
</dbReference>
<dbReference type="PANTHER" id="PTHR34938:SF1">
    <property type="entry name" value="PROTEIN FERTILITY RESTORER RF2, MITOCHONDRIAL"/>
    <property type="match status" value="1"/>
</dbReference>
<feature type="chain" id="PRO_5015476672" evidence="1">
    <location>
        <begin position="24"/>
        <end position="168"/>
    </location>
</feature>
<name>A0A2U1KEW6_ARTAN</name>
<evidence type="ECO:0000256" key="1">
    <source>
        <dbReference type="SAM" id="SignalP"/>
    </source>
</evidence>
<organism evidence="2 3">
    <name type="scientific">Artemisia annua</name>
    <name type="common">Sweet wormwood</name>
    <dbReference type="NCBI Taxonomy" id="35608"/>
    <lineage>
        <taxon>Eukaryota</taxon>
        <taxon>Viridiplantae</taxon>
        <taxon>Streptophyta</taxon>
        <taxon>Embryophyta</taxon>
        <taxon>Tracheophyta</taxon>
        <taxon>Spermatophyta</taxon>
        <taxon>Magnoliopsida</taxon>
        <taxon>eudicotyledons</taxon>
        <taxon>Gunneridae</taxon>
        <taxon>Pentapetalae</taxon>
        <taxon>asterids</taxon>
        <taxon>campanulids</taxon>
        <taxon>Asterales</taxon>
        <taxon>Asteraceae</taxon>
        <taxon>Asteroideae</taxon>
        <taxon>Anthemideae</taxon>
        <taxon>Artemisiinae</taxon>
        <taxon>Artemisia</taxon>
    </lineage>
</organism>
<dbReference type="GO" id="GO:0010027">
    <property type="term" value="P:thylakoid membrane organization"/>
    <property type="evidence" value="ECO:0007669"/>
    <property type="project" value="TreeGrafter"/>
</dbReference>
<sequence>MWSAFQVSITMFALNASVVPSSTSQLARSELQRVGQTKTIVNSSLPLLRPLKLQPATFGGKKQSLQTKSAAFICAAALNARMGAEQTQTVTRQSSTITIAPTQVSLIPGASNISASKSIYSGTLDQKLFSVAYNEILNHLKQWLIKPQVAGASRIFVYYSKFHFCFHF</sequence>
<keyword evidence="1" id="KW-0732">Signal</keyword>